<feature type="region of interest" description="Disordered" evidence="1">
    <location>
        <begin position="21"/>
        <end position="109"/>
    </location>
</feature>
<evidence type="ECO:0008006" key="4">
    <source>
        <dbReference type="Google" id="ProtNLM"/>
    </source>
</evidence>
<dbReference type="RefSeq" id="WP_367955400.1">
    <property type="nucleotide sequence ID" value="NZ_JBDPGJ010000004.1"/>
</dbReference>
<accession>A0ABV3SL65</accession>
<evidence type="ECO:0000256" key="1">
    <source>
        <dbReference type="SAM" id="MobiDB-lite"/>
    </source>
</evidence>
<proteinExistence type="predicted"/>
<organism evidence="2 3">
    <name type="scientific">Aquibium pacificus</name>
    <dbReference type="NCBI Taxonomy" id="3153579"/>
    <lineage>
        <taxon>Bacteria</taxon>
        <taxon>Pseudomonadati</taxon>
        <taxon>Pseudomonadota</taxon>
        <taxon>Alphaproteobacteria</taxon>
        <taxon>Hyphomicrobiales</taxon>
        <taxon>Phyllobacteriaceae</taxon>
        <taxon>Aquibium</taxon>
    </lineage>
</organism>
<feature type="compositionally biased region" description="Basic and acidic residues" evidence="1">
    <location>
        <begin position="41"/>
        <end position="52"/>
    </location>
</feature>
<evidence type="ECO:0000313" key="2">
    <source>
        <dbReference type="EMBL" id="MEX0407522.1"/>
    </source>
</evidence>
<sequence length="109" mass="11001">MDRILQTLAAAALVSAAALTPVASQDDDASDVAGDPCVAGQDDKGGEGHDNTTADAQSLTEKLDRCGSVLEPPAVGDKELIEPAPSVGTTPIIPPSALPDEQPPEENGD</sequence>
<gene>
    <name evidence="2" type="ORF">ABGN05_17820</name>
</gene>
<comment type="caution">
    <text evidence="2">The sequence shown here is derived from an EMBL/GenBank/DDBJ whole genome shotgun (WGS) entry which is preliminary data.</text>
</comment>
<keyword evidence="3" id="KW-1185">Reference proteome</keyword>
<dbReference type="Proteomes" id="UP001556692">
    <property type="component" value="Unassembled WGS sequence"/>
</dbReference>
<protein>
    <recommendedName>
        <fullName evidence="4">Secreted protein</fullName>
    </recommendedName>
</protein>
<reference evidence="2 3" key="1">
    <citation type="submission" date="2024-05" db="EMBL/GenBank/DDBJ databases">
        <authorList>
            <person name="Jiang F."/>
        </authorList>
    </citation>
    <scope>NUCLEOTIDE SEQUENCE [LARGE SCALE GENOMIC DNA]</scope>
    <source>
        <strain evidence="2 3">LZ166</strain>
    </source>
</reference>
<name>A0ABV3SL65_9HYPH</name>
<dbReference type="EMBL" id="JBDPGJ010000004">
    <property type="protein sequence ID" value="MEX0407522.1"/>
    <property type="molecule type" value="Genomic_DNA"/>
</dbReference>
<evidence type="ECO:0000313" key="3">
    <source>
        <dbReference type="Proteomes" id="UP001556692"/>
    </source>
</evidence>